<comment type="caution">
    <text evidence="6">The sequence shown here is derived from an EMBL/GenBank/DDBJ whole genome shotgun (WGS) entry which is preliminary data.</text>
</comment>
<dbReference type="Gene3D" id="3.20.20.80">
    <property type="entry name" value="Glycosidases"/>
    <property type="match status" value="1"/>
</dbReference>
<evidence type="ECO:0000313" key="7">
    <source>
        <dbReference type="Proteomes" id="UP000294723"/>
    </source>
</evidence>
<keyword evidence="1" id="KW-0378">Hydrolase</keyword>
<evidence type="ECO:0000256" key="2">
    <source>
        <dbReference type="ARBA" id="ARBA00023295"/>
    </source>
</evidence>
<gene>
    <name evidence="6" type="ORF">E1202_21515</name>
</gene>
<dbReference type="PROSITE" id="PS51764">
    <property type="entry name" value="GH26"/>
    <property type="match status" value="1"/>
</dbReference>
<comment type="caution">
    <text evidence="3">Lacks conserved residue(s) required for the propagation of feature annotation.</text>
</comment>
<evidence type="ECO:0000313" key="6">
    <source>
        <dbReference type="EMBL" id="TDD85307.1"/>
    </source>
</evidence>
<accession>A0A4V6PEY3</accession>
<evidence type="ECO:0000256" key="3">
    <source>
        <dbReference type="PROSITE-ProRule" id="PRU01100"/>
    </source>
</evidence>
<dbReference type="EMBL" id="SMLA01000037">
    <property type="protein sequence ID" value="TDD85307.1"/>
    <property type="molecule type" value="Genomic_DNA"/>
</dbReference>
<feature type="region of interest" description="Disordered" evidence="4">
    <location>
        <begin position="67"/>
        <end position="106"/>
    </location>
</feature>
<evidence type="ECO:0000256" key="4">
    <source>
        <dbReference type="SAM" id="MobiDB-lite"/>
    </source>
</evidence>
<evidence type="ECO:0000256" key="1">
    <source>
        <dbReference type="ARBA" id="ARBA00022801"/>
    </source>
</evidence>
<keyword evidence="7" id="KW-1185">Reference proteome</keyword>
<feature type="domain" description="GH26" evidence="5">
    <location>
        <begin position="1"/>
        <end position="86"/>
    </location>
</feature>
<keyword evidence="2" id="KW-0326">Glycosidase</keyword>
<dbReference type="GO" id="GO:0004553">
    <property type="term" value="F:hydrolase activity, hydrolyzing O-glycosyl compounds"/>
    <property type="evidence" value="ECO:0007669"/>
    <property type="project" value="InterPro"/>
</dbReference>
<comment type="similarity">
    <text evidence="3">Belongs to the glycosyl hydrolase 26 family.</text>
</comment>
<sequence>MTGVDVASIDIWEKATPSQADYDAMRQAAAGRPIALGEVGAVPAPELLDAQPDWSYFMLWAEHLDQNDPPSRAHLLGRPSPRPRRDAGLRAAKCSRRSPRTRPDPG</sequence>
<dbReference type="RefSeq" id="WP_132684949.1">
    <property type="nucleotide sequence ID" value="NZ_SMLA01000037.1"/>
</dbReference>
<dbReference type="AlphaFoldDB" id="A0A4V6PEY3"/>
<name>A0A4V6PEY3_9PSEU</name>
<dbReference type="InterPro" id="IPR022790">
    <property type="entry name" value="GH26_dom"/>
</dbReference>
<evidence type="ECO:0000259" key="5">
    <source>
        <dbReference type="PROSITE" id="PS51764"/>
    </source>
</evidence>
<protein>
    <recommendedName>
        <fullName evidence="5">GH26 domain-containing protein</fullName>
    </recommendedName>
</protein>
<reference evidence="6 7" key="1">
    <citation type="submission" date="2019-03" db="EMBL/GenBank/DDBJ databases">
        <title>Draft genome sequences of novel Actinobacteria.</title>
        <authorList>
            <person name="Sahin N."/>
            <person name="Ay H."/>
            <person name="Saygin H."/>
        </authorList>
    </citation>
    <scope>NUCLEOTIDE SEQUENCE [LARGE SCALE GENOMIC DNA]</scope>
    <source>
        <strain evidence="6 7">5K548</strain>
    </source>
</reference>
<organism evidence="6 7">
    <name type="scientific">Saccharopolyspora karakumensis</name>
    <dbReference type="NCBI Taxonomy" id="2530386"/>
    <lineage>
        <taxon>Bacteria</taxon>
        <taxon>Bacillati</taxon>
        <taxon>Actinomycetota</taxon>
        <taxon>Actinomycetes</taxon>
        <taxon>Pseudonocardiales</taxon>
        <taxon>Pseudonocardiaceae</taxon>
        <taxon>Saccharopolyspora</taxon>
    </lineage>
</organism>
<dbReference type="Proteomes" id="UP000294723">
    <property type="component" value="Unassembled WGS sequence"/>
</dbReference>
<proteinExistence type="inferred from homology"/>